<protein>
    <recommendedName>
        <fullName evidence="6">Mitochondrial distribution and morphology protein 10</fullName>
    </recommendedName>
    <alternativeName>
        <fullName evidence="6">Mitochondrial inheritance component MDM10</fullName>
    </alternativeName>
</protein>
<keyword evidence="5 6" id="KW-0472">Membrane</keyword>
<dbReference type="InterPro" id="IPR019183">
    <property type="entry name" value="NAA25_NatB_aux_su"/>
</dbReference>
<dbReference type="EMBL" id="CAJVPI010000286">
    <property type="protein sequence ID" value="CAG8513705.1"/>
    <property type="molecule type" value="Genomic_DNA"/>
</dbReference>
<dbReference type="InterPro" id="IPR027539">
    <property type="entry name" value="Mdm10"/>
</dbReference>
<evidence type="ECO:0000256" key="2">
    <source>
        <dbReference type="ARBA" id="ARBA00022692"/>
    </source>
</evidence>
<name>A0A9N9A0P8_9GLOM</name>
<evidence type="ECO:0000256" key="7">
    <source>
        <dbReference type="SAM" id="MobiDB-lite"/>
    </source>
</evidence>
<dbReference type="Gene3D" id="1.25.40.1040">
    <property type="match status" value="1"/>
</dbReference>
<comment type="domain">
    <text evidence="6">Lacks alpha-helical transmembrane segments, suggesting that it resides in the membrane via beta-sheet conformations similar to those predicted for other outer membrane proteins and porin.</text>
</comment>
<dbReference type="OrthoDB" id="1874341at2759"/>
<evidence type="ECO:0000256" key="5">
    <source>
        <dbReference type="ARBA" id="ARBA00023136"/>
    </source>
</evidence>
<keyword evidence="4 6" id="KW-0496">Mitochondrion</keyword>
<dbReference type="GO" id="GO:0045040">
    <property type="term" value="P:protein insertion into mitochondrial outer membrane"/>
    <property type="evidence" value="ECO:0007669"/>
    <property type="project" value="UniProtKB-UniRule"/>
</dbReference>
<evidence type="ECO:0000256" key="6">
    <source>
        <dbReference type="HAMAP-Rule" id="MF_03102"/>
    </source>
</evidence>
<comment type="similarity">
    <text evidence="6">Belongs to the MDM10 family.</text>
</comment>
<gene>
    <name evidence="6" type="primary">MDM10</name>
    <name evidence="8" type="ORF">PBRASI_LOCUS3251</name>
</gene>
<accession>A0A9N9A0P8</accession>
<comment type="function">
    <text evidence="6">Component of the ERMES/MDM complex, which serves as a molecular tether to connect the endoplasmic reticulum and mitochondria. Components of this complex are involved in the control of mitochondrial shape and protein biogenesis and may function in phospholipid exchange. MDM10 is involved in the late assembly steps of the general translocase of the mitochondrial outer membrane (TOM complex). Functions in the TOM40-specific route of the assembly of outer membrane beta-barrel proteins, including the association of TOM40 with the receptor TOM22 and small TOM proteins. Can associate with the SAM(core) complex as well as the MDM12-MMM1 complex, both involved in late steps of the major beta-barrel assembly pathway, that is responsible for biogenesis of all outer membrane beta-barrel proteins. May act as a switch that shuttles between both complexes and channels precursor proteins into the TOM40-specific pathway. Plays a role in mitochondrial morphology and in the inheritance of mitochondria.</text>
</comment>
<evidence type="ECO:0000313" key="8">
    <source>
        <dbReference type="EMBL" id="CAG8513705.1"/>
    </source>
</evidence>
<keyword evidence="9" id="KW-1185">Reference proteome</keyword>
<feature type="region of interest" description="Disordered" evidence="7">
    <location>
        <begin position="1086"/>
        <end position="1130"/>
    </location>
</feature>
<reference evidence="8" key="1">
    <citation type="submission" date="2021-06" db="EMBL/GenBank/DDBJ databases">
        <authorList>
            <person name="Kallberg Y."/>
            <person name="Tangrot J."/>
            <person name="Rosling A."/>
        </authorList>
    </citation>
    <scope>NUCLEOTIDE SEQUENCE</scope>
    <source>
        <strain evidence="8">BR232B</strain>
    </source>
</reference>
<evidence type="ECO:0000256" key="1">
    <source>
        <dbReference type="ARBA" id="ARBA00022452"/>
    </source>
</evidence>
<evidence type="ECO:0000256" key="4">
    <source>
        <dbReference type="ARBA" id="ARBA00023128"/>
    </source>
</evidence>
<comment type="subcellular location">
    <subcellularLocation>
        <location evidence="6">Mitochondrion outer membrane</location>
        <topology evidence="6">Multi-pass membrane protein</topology>
    </subcellularLocation>
    <text evidence="6">The ERMES/MDM complex localizes to a few discrete foci (around 10 per single cell), that represent mitochondria-endoplasmic reticulum junctions. These foci are often found next to mtDNA nucleoids.</text>
</comment>
<feature type="compositionally biased region" description="Polar residues" evidence="7">
    <location>
        <begin position="1091"/>
        <end position="1113"/>
    </location>
</feature>
<dbReference type="SUPFAM" id="SSF48452">
    <property type="entry name" value="TPR-like"/>
    <property type="match status" value="1"/>
</dbReference>
<dbReference type="InterPro" id="IPR011990">
    <property type="entry name" value="TPR-like_helical_dom_sf"/>
</dbReference>
<dbReference type="Pfam" id="PF12519">
    <property type="entry name" value="MDM10"/>
    <property type="match status" value="1"/>
</dbReference>
<dbReference type="PANTHER" id="PTHR28035:SF1">
    <property type="entry name" value="MITOCHONDRIAL DISTRIBUTION AND MORPHOLOGY PROTEIN 10"/>
    <property type="match status" value="1"/>
</dbReference>
<keyword evidence="3 6" id="KW-1000">Mitochondrion outer membrane</keyword>
<dbReference type="GO" id="GO:0015914">
    <property type="term" value="P:phospholipid transport"/>
    <property type="evidence" value="ECO:0007669"/>
    <property type="project" value="TreeGrafter"/>
</dbReference>
<dbReference type="Pfam" id="PF09797">
    <property type="entry name" value="NatB_MDM20"/>
    <property type="match status" value="1"/>
</dbReference>
<dbReference type="GO" id="GO:0070096">
    <property type="term" value="P:mitochondrial outer membrane translocase complex assembly"/>
    <property type="evidence" value="ECO:0007669"/>
    <property type="project" value="UniProtKB-UniRule"/>
</dbReference>
<dbReference type="GO" id="GO:1990456">
    <property type="term" value="P:mitochondrion-endoplasmic reticulum membrane tethering"/>
    <property type="evidence" value="ECO:0007669"/>
    <property type="project" value="UniProtKB-UniRule"/>
</dbReference>
<comment type="caution">
    <text evidence="8">The sequence shown here is derived from an EMBL/GenBank/DDBJ whole genome shotgun (WGS) entry which is preliminary data.</text>
</comment>
<comment type="subunit">
    <text evidence="6">Component of the ER-mitochondria encounter structure (ERMES) or MDM complex, composed of MMM1, MDM10, MDM12 and MDM34. Associates with the mitochondrial outer membrane sorting assembly machinery SAM(core) complex.</text>
</comment>
<dbReference type="GO" id="GO:0051654">
    <property type="term" value="P:establishment of mitochondrion localization"/>
    <property type="evidence" value="ECO:0007669"/>
    <property type="project" value="TreeGrafter"/>
</dbReference>
<dbReference type="PANTHER" id="PTHR28035">
    <property type="entry name" value="MITOCHONDRIAL DISTRIBUTION AND MORPHOLOGY PROTEIN 10"/>
    <property type="match status" value="1"/>
</dbReference>
<keyword evidence="1 6" id="KW-1134">Transmembrane beta strand</keyword>
<proteinExistence type="inferred from homology"/>
<dbReference type="GO" id="GO:0001401">
    <property type="term" value="C:SAM complex"/>
    <property type="evidence" value="ECO:0007669"/>
    <property type="project" value="TreeGrafter"/>
</dbReference>
<dbReference type="HAMAP" id="MF_03102">
    <property type="entry name" value="Mdm10"/>
    <property type="match status" value="1"/>
</dbReference>
<sequence length="1298" mass="148656">MSANTEVNERRYRPIYEALDAANYKGALQRCSKLLKKQPDLLVVKALKALALEKTGKTDEAIELCAQIKALKPVDEAVLQALSLVYRSADKQQDVVELYQTALKQKPNSEEFGYHWFIALVRIHDYRGQQQAALKLYKTFKSNRYYFWAATSILLQADEAEAQQKDLLLSLSERMIAKAIEEKRLTTSEEFYLYLVSLIRQDKTKEVLEILEGELGQKFQNDIEIKSIKNTVLRKEKAWEKLLFISEEAVSTVNNDDWLSYLAYIEAVLEISSNETDDNATSTIEKAREFISKIQEKELSRLESEPTRKYLHRGPFLAELRLEKQIASIEKYNSKDLSPLILKYFSRFSSKACCFEDLQPYLDGLSAEAAEKLVSDFKSSVDESSQETKDKINNVQRWINIYKFERYLGLLSTLDEKQLISYANTLWKAYCDSLPLGENLKETELHYGDDFAVLATHVLVDLHKRSGSNIYLFQAMMILETALENSSSNFQFSLLLIRIYLMLGICFRPIQLFKSLEVKHVQWDTLGHFVLSRATSLGFYEVAQSILCDSLHIYQSNTDETPDMIVFAYKNGTYSKVEEFIEFEKRLMKSIQHAIIDRELMRIELFDVSNSLAQINGYLDEFEDEDNLDDRINDKCDNRDFDVMSNFNPKGTPSVEESTRFAPKHDVTWLRTFEIIPRLLKCICSGASVDKVRKHIEMLVACCKETSLTKEEISIATILANLGEIYCLLRDEEAGIEDVKKNLDDCIAKLIQRLEDVVPTRLLDDAIESLSWKHISQLSCFAEVVNYLVITLSSFKALTLSGGKKSKIRQLYPVIQSLIESVKSKFFERQDLFDALEKRLIPEDIVEEIYPLLSSQDSIEFCRLESNSEFVKDKMTVVAVSWGDFMEYCLRQYFKTIGWNEDNRYSNLCAASRAILDFKIPHGLHFTISKIPTPLFKTSYSMNALPVLNGYIGYLFTSQPLILEPSAKVRFGELVDRFYINHQPITHPQEVDDVKKPYVSKDYILYSRLHIPTTRLEILYSKRLSPWSQFVFTGINEHTRRGAPHVTAEIQYDAGKWCTEAFYSTNRSLIGLRGLYHLADDGASVAKDAQSDNGSVTDNASTPKNKSQKQSPSRLAEFHNHSSDESEEFDNDMVEGLKGQWTVGTEIYYGASERSGGISTGLRYRTLPQHPMQSPLTFTYLFNPIMGHMSAAFAAQVSDTLALCPRFDFNMFSYESDLMIGCEWWQRTKREIENSVGDGKAKDDMQGIVKATFGVAKGIKFLWEGRYGKLLFSLGLVADLRSRLSPIQSVGLELQYFS</sequence>
<evidence type="ECO:0000313" key="9">
    <source>
        <dbReference type="Proteomes" id="UP000789739"/>
    </source>
</evidence>
<evidence type="ECO:0000256" key="3">
    <source>
        <dbReference type="ARBA" id="ARBA00022787"/>
    </source>
</evidence>
<keyword evidence="2 6" id="KW-0812">Transmembrane</keyword>
<dbReference type="GO" id="GO:0032865">
    <property type="term" value="C:ERMES complex"/>
    <property type="evidence" value="ECO:0007669"/>
    <property type="project" value="UniProtKB-UniRule"/>
</dbReference>
<dbReference type="Proteomes" id="UP000789739">
    <property type="component" value="Unassembled WGS sequence"/>
</dbReference>
<organism evidence="8 9">
    <name type="scientific">Paraglomus brasilianum</name>
    <dbReference type="NCBI Taxonomy" id="144538"/>
    <lineage>
        <taxon>Eukaryota</taxon>
        <taxon>Fungi</taxon>
        <taxon>Fungi incertae sedis</taxon>
        <taxon>Mucoromycota</taxon>
        <taxon>Glomeromycotina</taxon>
        <taxon>Glomeromycetes</taxon>
        <taxon>Paraglomerales</taxon>
        <taxon>Paraglomeraceae</taxon>
        <taxon>Paraglomus</taxon>
    </lineage>
</organism>